<dbReference type="GO" id="GO:2001140">
    <property type="term" value="P:positive regulation of phospholipid transport"/>
    <property type="evidence" value="ECO:0007669"/>
    <property type="project" value="Ensembl"/>
</dbReference>
<feature type="chain" id="PRO_5034465222" evidence="1">
    <location>
        <begin position="21"/>
        <end position="147"/>
    </location>
</feature>
<dbReference type="GO" id="GO:0005576">
    <property type="term" value="C:extracellular region"/>
    <property type="evidence" value="ECO:0007669"/>
    <property type="project" value="Ensembl"/>
</dbReference>
<reference evidence="2" key="1">
    <citation type="submission" date="2025-08" db="UniProtKB">
        <authorList>
            <consortium name="Ensembl"/>
        </authorList>
    </citation>
    <scope>IDENTIFICATION</scope>
</reference>
<evidence type="ECO:0000256" key="1">
    <source>
        <dbReference type="SAM" id="SignalP"/>
    </source>
</evidence>
<evidence type="ECO:0000313" key="2">
    <source>
        <dbReference type="Ensembl" id="ENSMMMP00000004613.1"/>
    </source>
</evidence>
<keyword evidence="1" id="KW-0732">Signal</keyword>
<dbReference type="GO" id="GO:0017129">
    <property type="term" value="F:triglyceride binding"/>
    <property type="evidence" value="ECO:0007669"/>
    <property type="project" value="Ensembl"/>
</dbReference>
<protein>
    <submittedName>
        <fullName evidence="2">Proline rich acidic protein 1</fullName>
    </submittedName>
</protein>
<gene>
    <name evidence="2" type="primary">PRAP1</name>
</gene>
<dbReference type="GO" id="GO:1904731">
    <property type="term" value="P:positive regulation of intestinal lipid absorption"/>
    <property type="evidence" value="ECO:0007669"/>
    <property type="project" value="Ensembl"/>
</dbReference>
<sequence length="147" mass="16682">MRRLFLVTCLVTVLLQEVLANPAPQVPIRTKGKHEQDVERAWGIQAVEPLKKDGQLVGLPPMPKLKLAASEEKHPGPKAWVQTEDILGRFRIPQQGPELDLDSLYHPPVEEVQGKERPWSPVLLPRQVLEGPEEDLDHIHHPMEDSR</sequence>
<accession>A0A8C5YWS9</accession>
<evidence type="ECO:0000313" key="3">
    <source>
        <dbReference type="Proteomes" id="UP000694407"/>
    </source>
</evidence>
<proteinExistence type="predicted"/>
<dbReference type="GO" id="GO:0005783">
    <property type="term" value="C:endoplasmic reticulum"/>
    <property type="evidence" value="ECO:0007669"/>
    <property type="project" value="Ensembl"/>
</dbReference>
<name>A0A8C5YWS9_MARMA</name>
<keyword evidence="3" id="KW-1185">Reference proteome</keyword>
<dbReference type="Pfam" id="PF15314">
    <property type="entry name" value="PRAP"/>
    <property type="match status" value="1"/>
</dbReference>
<dbReference type="GO" id="GO:0043066">
    <property type="term" value="P:negative regulation of apoptotic process"/>
    <property type="evidence" value="ECO:0007669"/>
    <property type="project" value="Ensembl"/>
</dbReference>
<dbReference type="GO" id="GO:1902426">
    <property type="term" value="P:deactivation of mitotic spindle assembly checkpoint"/>
    <property type="evidence" value="ECO:0007669"/>
    <property type="project" value="Ensembl"/>
</dbReference>
<organism evidence="2 3">
    <name type="scientific">Marmota marmota marmota</name>
    <name type="common">Alpine marmot</name>
    <dbReference type="NCBI Taxonomy" id="9994"/>
    <lineage>
        <taxon>Eukaryota</taxon>
        <taxon>Metazoa</taxon>
        <taxon>Chordata</taxon>
        <taxon>Craniata</taxon>
        <taxon>Vertebrata</taxon>
        <taxon>Euteleostomi</taxon>
        <taxon>Mammalia</taxon>
        <taxon>Eutheria</taxon>
        <taxon>Euarchontoglires</taxon>
        <taxon>Glires</taxon>
        <taxon>Rodentia</taxon>
        <taxon>Sciuromorpha</taxon>
        <taxon>Sciuridae</taxon>
        <taxon>Xerinae</taxon>
        <taxon>Marmotini</taxon>
        <taxon>Marmota</taxon>
    </lineage>
</organism>
<dbReference type="GO" id="GO:0030330">
    <property type="term" value="P:DNA damage response, signal transduction by p53 class mediator"/>
    <property type="evidence" value="ECO:0007669"/>
    <property type="project" value="Ensembl"/>
</dbReference>
<dbReference type="PANTHER" id="PTHR37861">
    <property type="entry name" value="PROLINE-RICH ACIDIC PROTEIN 1"/>
    <property type="match status" value="1"/>
</dbReference>
<dbReference type="InterPro" id="IPR027922">
    <property type="entry name" value="PRAP"/>
</dbReference>
<dbReference type="Ensembl" id="ENSMMMT00000005247.1">
    <property type="protein sequence ID" value="ENSMMMP00000004613.1"/>
    <property type="gene ID" value="ENSMMMG00000004199.1"/>
</dbReference>
<reference evidence="2" key="2">
    <citation type="submission" date="2025-09" db="UniProtKB">
        <authorList>
            <consortium name="Ensembl"/>
        </authorList>
    </citation>
    <scope>IDENTIFICATION</scope>
</reference>
<dbReference type="Proteomes" id="UP000694407">
    <property type="component" value="Unplaced"/>
</dbReference>
<dbReference type="GO" id="GO:0071481">
    <property type="term" value="P:cellular response to X-ray"/>
    <property type="evidence" value="ECO:0007669"/>
    <property type="project" value="Ensembl"/>
</dbReference>
<dbReference type="AlphaFoldDB" id="A0A8C5YWS9"/>
<dbReference type="PANTHER" id="PTHR37861:SF1">
    <property type="entry name" value="PROLINE-RICH ACIDIC PROTEIN 1"/>
    <property type="match status" value="1"/>
</dbReference>
<dbReference type="GO" id="GO:1905885">
    <property type="term" value="P:positive regulation of triglyceride transport"/>
    <property type="evidence" value="ECO:0007669"/>
    <property type="project" value="Ensembl"/>
</dbReference>
<dbReference type="GeneTree" id="ENSGT00390000012626"/>
<feature type="signal peptide" evidence="1">
    <location>
        <begin position="1"/>
        <end position="20"/>
    </location>
</feature>